<dbReference type="InterPro" id="IPR002196">
    <property type="entry name" value="Glyco_hydro_24"/>
</dbReference>
<evidence type="ECO:0000256" key="2">
    <source>
        <dbReference type="ARBA" id="ARBA00022529"/>
    </source>
</evidence>
<dbReference type="InterPro" id="IPR003593">
    <property type="entry name" value="AAA+_ATPase"/>
</dbReference>
<evidence type="ECO:0000256" key="5">
    <source>
        <dbReference type="ARBA" id="ARBA00023295"/>
    </source>
</evidence>
<proteinExistence type="inferred from homology"/>
<evidence type="ECO:0000313" key="7">
    <source>
        <dbReference type="EnsemblMetazoa" id="GBRI038065-PA"/>
    </source>
</evidence>
<accession>A0A1A9WZ64</accession>
<evidence type="ECO:0000256" key="1">
    <source>
        <dbReference type="ARBA" id="ARBA00000632"/>
    </source>
</evidence>
<dbReference type="Pfam" id="PF01695">
    <property type="entry name" value="IstB_IS21"/>
    <property type="match status" value="1"/>
</dbReference>
<protein>
    <recommendedName>
        <fullName evidence="6">AAA+ ATPase domain-containing protein</fullName>
    </recommendedName>
</protein>
<dbReference type="InterPro" id="IPR034690">
    <property type="entry name" value="Endolysin_T4_type"/>
</dbReference>
<dbReference type="VEuPathDB" id="VectorBase:GBRI038065"/>
<dbReference type="HAMAP" id="MF_04136">
    <property type="entry name" value="SAR_ENDOLYSIN"/>
    <property type="match status" value="1"/>
</dbReference>
<dbReference type="GO" id="GO:0009253">
    <property type="term" value="P:peptidoglycan catabolic process"/>
    <property type="evidence" value="ECO:0007669"/>
    <property type="project" value="InterPro"/>
</dbReference>
<dbReference type="Pfam" id="PF00959">
    <property type="entry name" value="Phage_lysozyme"/>
    <property type="match status" value="1"/>
</dbReference>
<dbReference type="STRING" id="37001.A0A1A9WZ64"/>
<dbReference type="Proteomes" id="UP000091820">
    <property type="component" value="Unassembled WGS sequence"/>
</dbReference>
<reference evidence="7" key="2">
    <citation type="submission" date="2020-05" db="UniProtKB">
        <authorList>
            <consortium name="EnsemblMetazoa"/>
        </authorList>
    </citation>
    <scope>IDENTIFICATION</scope>
    <source>
        <strain evidence="7">IAEA</strain>
    </source>
</reference>
<dbReference type="PANTHER" id="PTHR38107:SF3">
    <property type="entry name" value="LYSOZYME RRRD-RELATED"/>
    <property type="match status" value="1"/>
</dbReference>
<dbReference type="SUPFAM" id="SSF53955">
    <property type="entry name" value="Lysozyme-like"/>
    <property type="match status" value="1"/>
</dbReference>
<keyword evidence="4" id="KW-0378">Hydrolase</keyword>
<dbReference type="GO" id="GO:0005524">
    <property type="term" value="F:ATP binding"/>
    <property type="evidence" value="ECO:0007669"/>
    <property type="project" value="InterPro"/>
</dbReference>
<evidence type="ECO:0000259" key="6">
    <source>
        <dbReference type="SMART" id="SM00382"/>
    </source>
</evidence>
<dbReference type="GO" id="GO:0031640">
    <property type="term" value="P:killing of cells of another organism"/>
    <property type="evidence" value="ECO:0007669"/>
    <property type="project" value="UniProtKB-KW"/>
</dbReference>
<dbReference type="SMART" id="SM00382">
    <property type="entry name" value="AAA"/>
    <property type="match status" value="1"/>
</dbReference>
<dbReference type="InterPro" id="IPR043688">
    <property type="entry name" value="SAR_endolysin-like"/>
</dbReference>
<feature type="domain" description="AAA+ ATPase" evidence="6">
    <location>
        <begin position="45"/>
        <end position="153"/>
    </location>
</feature>
<dbReference type="InterPro" id="IPR027417">
    <property type="entry name" value="P-loop_NTPase"/>
</dbReference>
<dbReference type="CDD" id="cd16900">
    <property type="entry name" value="endolysin_R21-like"/>
    <property type="match status" value="1"/>
</dbReference>
<dbReference type="InterPro" id="IPR023347">
    <property type="entry name" value="Lysozyme_dom_sf"/>
</dbReference>
<dbReference type="Gene3D" id="1.10.530.40">
    <property type="match status" value="1"/>
</dbReference>
<dbReference type="GO" id="GO:0016998">
    <property type="term" value="P:cell wall macromolecule catabolic process"/>
    <property type="evidence" value="ECO:0007669"/>
    <property type="project" value="InterPro"/>
</dbReference>
<keyword evidence="5" id="KW-0326">Glycosidase</keyword>
<comment type="catalytic activity">
    <reaction evidence="1">
        <text>Hydrolysis of (1-&gt;4)-beta-linkages between N-acetylmuramic acid and N-acetyl-D-glucosamine residues in a peptidoglycan and between N-acetyl-D-glucosamine residues in chitodextrins.</text>
        <dbReference type="EC" id="3.2.1.17"/>
    </reaction>
</comment>
<sequence length="285" mass="31760">MDNLNLPERFADVTLNNYKPVNPDAARCLKFCNAYATHWPERLKRGGGLVMCGKPGTGKNHLALLIAKHVINEHQSSALFTTVLRIAREFKSTWGKNAEYSEADVIKRYTQPDLLIIDEVGVHQLKKRLVAATTGGVLALATVLVQWHEGKRDKPYRDGGGVLTVCHGHTGKDVTPGEIYSEEECSELMKRDLQVARSTVERYVTVKLTDLQKAALTSFVYNIGSGAFANSILLKKLNAGDIQGACDQMRRWKYDEGKVSNGLINRREVERELCLNPDPLTDPLQ</sequence>
<name>A0A1A9WZ64_9MUSC</name>
<keyword evidence="3" id="KW-0081">Bacteriolytic enzyme</keyword>
<keyword evidence="8" id="KW-1185">Reference proteome</keyword>
<organism evidence="7 8">
    <name type="scientific">Glossina brevipalpis</name>
    <dbReference type="NCBI Taxonomy" id="37001"/>
    <lineage>
        <taxon>Eukaryota</taxon>
        <taxon>Metazoa</taxon>
        <taxon>Ecdysozoa</taxon>
        <taxon>Arthropoda</taxon>
        <taxon>Hexapoda</taxon>
        <taxon>Insecta</taxon>
        <taxon>Pterygota</taxon>
        <taxon>Neoptera</taxon>
        <taxon>Endopterygota</taxon>
        <taxon>Diptera</taxon>
        <taxon>Brachycera</taxon>
        <taxon>Muscomorpha</taxon>
        <taxon>Hippoboscoidea</taxon>
        <taxon>Glossinidae</taxon>
        <taxon>Glossina</taxon>
    </lineage>
</organism>
<dbReference type="GO" id="GO:0003796">
    <property type="term" value="F:lysozyme activity"/>
    <property type="evidence" value="ECO:0007669"/>
    <property type="project" value="UniProtKB-EC"/>
</dbReference>
<dbReference type="GO" id="GO:0042742">
    <property type="term" value="P:defense response to bacterium"/>
    <property type="evidence" value="ECO:0007669"/>
    <property type="project" value="UniProtKB-KW"/>
</dbReference>
<dbReference type="InterPro" id="IPR002611">
    <property type="entry name" value="IstB_ATP-bd"/>
</dbReference>
<evidence type="ECO:0000313" key="8">
    <source>
        <dbReference type="Proteomes" id="UP000091820"/>
    </source>
</evidence>
<dbReference type="EnsemblMetazoa" id="GBRI038065-RA">
    <property type="protein sequence ID" value="GBRI038065-PA"/>
    <property type="gene ID" value="GBRI038065"/>
</dbReference>
<dbReference type="PANTHER" id="PTHR38107">
    <property type="match status" value="1"/>
</dbReference>
<dbReference type="HAMAP" id="MF_04110">
    <property type="entry name" value="ENDOLYSIN_T4"/>
    <property type="match status" value="1"/>
</dbReference>
<dbReference type="CDD" id="cd00009">
    <property type="entry name" value="AAA"/>
    <property type="match status" value="1"/>
</dbReference>
<dbReference type="AlphaFoldDB" id="A0A1A9WZ64"/>
<dbReference type="InterPro" id="IPR051018">
    <property type="entry name" value="Bacteriophage_GH24"/>
</dbReference>
<dbReference type="Gene3D" id="3.40.50.300">
    <property type="entry name" value="P-loop containing nucleotide triphosphate hydrolases"/>
    <property type="match status" value="1"/>
</dbReference>
<reference evidence="8" key="1">
    <citation type="submission" date="2014-03" db="EMBL/GenBank/DDBJ databases">
        <authorList>
            <person name="Aksoy S."/>
            <person name="Warren W."/>
            <person name="Wilson R.K."/>
        </authorList>
    </citation>
    <scope>NUCLEOTIDE SEQUENCE [LARGE SCALE GENOMIC DNA]</scope>
    <source>
        <strain evidence="8">IAEA</strain>
    </source>
</reference>
<dbReference type="SUPFAM" id="SSF52540">
    <property type="entry name" value="P-loop containing nucleoside triphosphate hydrolases"/>
    <property type="match status" value="1"/>
</dbReference>
<evidence type="ECO:0000256" key="4">
    <source>
        <dbReference type="ARBA" id="ARBA00022801"/>
    </source>
</evidence>
<dbReference type="InterPro" id="IPR023346">
    <property type="entry name" value="Lysozyme-like_dom_sf"/>
</dbReference>
<evidence type="ECO:0000256" key="3">
    <source>
        <dbReference type="ARBA" id="ARBA00022638"/>
    </source>
</evidence>
<keyword evidence="2" id="KW-0929">Antimicrobial</keyword>